<accession>A0A7G9W4W4</accession>
<feature type="signal peptide" evidence="2">
    <location>
        <begin position="1"/>
        <end position="22"/>
    </location>
</feature>
<evidence type="ECO:0000313" key="3">
    <source>
        <dbReference type="EMBL" id="QNO13726.1"/>
    </source>
</evidence>
<reference evidence="3 4" key="1">
    <citation type="submission" date="2020-07" db="EMBL/GenBank/DDBJ databases">
        <title>Alkalicella. sp. LB2 genome.</title>
        <authorList>
            <person name="Postec A."/>
            <person name="Quemeneur M."/>
        </authorList>
    </citation>
    <scope>NUCLEOTIDE SEQUENCE [LARGE SCALE GENOMIC DNA]</scope>
    <source>
        <strain evidence="3 4">LB2</strain>
    </source>
</reference>
<evidence type="ECO:0000313" key="4">
    <source>
        <dbReference type="Proteomes" id="UP000516160"/>
    </source>
</evidence>
<dbReference type="EMBL" id="CP058559">
    <property type="protein sequence ID" value="QNO13726.1"/>
    <property type="molecule type" value="Genomic_DNA"/>
</dbReference>
<keyword evidence="2" id="KW-0732">Signal</keyword>
<proteinExistence type="predicted"/>
<dbReference type="AlphaFoldDB" id="A0A7G9W4W4"/>
<keyword evidence="4" id="KW-1185">Reference proteome</keyword>
<feature type="chain" id="PRO_5028993726" evidence="2">
    <location>
        <begin position="23"/>
        <end position="192"/>
    </location>
</feature>
<gene>
    <name evidence="3" type="ORF">HYG86_02610</name>
</gene>
<sequence length="192" mass="21719">MIKKIALTLFIIIVFFSNNTLAGDIPEAIMSGENQALFIGTITSINTDKFQITPSTVIMGSIESPTVNIEKFDNYYGNNLSPAIGDIIVAVLIDENKIDSLWVFKATSADYETLELISEPYSMVVRYQEYINSGEYFRAQEKIDTETTTEVIAQTNTDDEQDNSNNRIYLYTLMAVLSVFVLVRLFLNKRNH</sequence>
<name>A0A7G9W4W4_ALKCA</name>
<organism evidence="3 4">
    <name type="scientific">Alkalicella caledoniensis</name>
    <dbReference type="NCBI Taxonomy" id="2731377"/>
    <lineage>
        <taxon>Bacteria</taxon>
        <taxon>Bacillati</taxon>
        <taxon>Bacillota</taxon>
        <taxon>Clostridia</taxon>
        <taxon>Eubacteriales</taxon>
        <taxon>Proteinivoracaceae</taxon>
        <taxon>Alkalicella</taxon>
    </lineage>
</organism>
<evidence type="ECO:0000256" key="2">
    <source>
        <dbReference type="SAM" id="SignalP"/>
    </source>
</evidence>
<keyword evidence="1" id="KW-0812">Transmembrane</keyword>
<dbReference type="Proteomes" id="UP000516160">
    <property type="component" value="Chromosome"/>
</dbReference>
<dbReference type="RefSeq" id="WP_213167391.1">
    <property type="nucleotide sequence ID" value="NZ_CP058559.1"/>
</dbReference>
<dbReference type="KEGG" id="acae:HYG86_02610"/>
<feature type="transmembrane region" description="Helical" evidence="1">
    <location>
        <begin position="168"/>
        <end position="187"/>
    </location>
</feature>
<protein>
    <submittedName>
        <fullName evidence="3">Uncharacterized protein</fullName>
    </submittedName>
</protein>
<keyword evidence="1" id="KW-1133">Transmembrane helix</keyword>
<keyword evidence="1" id="KW-0472">Membrane</keyword>
<evidence type="ECO:0000256" key="1">
    <source>
        <dbReference type="SAM" id="Phobius"/>
    </source>
</evidence>